<dbReference type="RefSeq" id="WP_011759555.1">
    <property type="nucleotide sequence ID" value="NC_008700.1"/>
</dbReference>
<dbReference type="PANTHER" id="PTHR43591:SF24">
    <property type="entry name" value="2-METHOXY-6-POLYPRENYL-1,4-BENZOQUINOL METHYLASE, MITOCHONDRIAL"/>
    <property type="match status" value="1"/>
</dbReference>
<protein>
    <submittedName>
        <fullName evidence="2">Biotin synthesis protein BioC</fullName>
    </submittedName>
</protein>
<dbReference type="CDD" id="cd02440">
    <property type="entry name" value="AdoMet_MTases"/>
    <property type="match status" value="1"/>
</dbReference>
<dbReference type="Proteomes" id="UP000009175">
    <property type="component" value="Chromosome"/>
</dbReference>
<name>A1S5J1_SHEAM</name>
<accession>A1S5J1</accession>
<evidence type="ECO:0000259" key="1">
    <source>
        <dbReference type="Pfam" id="PF08241"/>
    </source>
</evidence>
<dbReference type="OrthoDB" id="9760689at2"/>
<reference evidence="2 3" key="1">
    <citation type="submission" date="2006-12" db="EMBL/GenBank/DDBJ databases">
        <title>Complete sequence of Shewanella amazonensis SB2B.</title>
        <authorList>
            <consortium name="US DOE Joint Genome Institute"/>
            <person name="Copeland A."/>
            <person name="Lucas S."/>
            <person name="Lapidus A."/>
            <person name="Barry K."/>
            <person name="Detter J.C."/>
            <person name="Glavina del Rio T."/>
            <person name="Hammon N."/>
            <person name="Israni S."/>
            <person name="Dalin E."/>
            <person name="Tice H."/>
            <person name="Pitluck S."/>
            <person name="Munk A.C."/>
            <person name="Brettin T."/>
            <person name="Bruce D."/>
            <person name="Han C."/>
            <person name="Tapia R."/>
            <person name="Gilna P."/>
            <person name="Schmutz J."/>
            <person name="Larimer F."/>
            <person name="Land M."/>
            <person name="Hauser L."/>
            <person name="Kyrpides N."/>
            <person name="Mikhailova N."/>
            <person name="Fredrickson J."/>
            <person name="Richardson P."/>
        </authorList>
    </citation>
    <scope>NUCLEOTIDE SEQUENCE [LARGE SCALE GENOMIC DNA]</scope>
    <source>
        <strain evidence="3">ATCC BAA-1098 / SB2B</strain>
    </source>
</reference>
<dbReference type="STRING" id="326297.Sama_1440"/>
<dbReference type="PANTHER" id="PTHR43591">
    <property type="entry name" value="METHYLTRANSFERASE"/>
    <property type="match status" value="1"/>
</dbReference>
<dbReference type="EMBL" id="CP000507">
    <property type="protein sequence ID" value="ABL99647.1"/>
    <property type="molecule type" value="Genomic_DNA"/>
</dbReference>
<dbReference type="AlphaFoldDB" id="A1S5J1"/>
<dbReference type="Gene3D" id="3.40.50.150">
    <property type="entry name" value="Vaccinia Virus protein VP39"/>
    <property type="match status" value="1"/>
</dbReference>
<dbReference type="InterPro" id="IPR029063">
    <property type="entry name" value="SAM-dependent_MTases_sf"/>
</dbReference>
<dbReference type="KEGG" id="saz:Sama_1440"/>
<sequence length="248" mass="27036">MTTQYDVAEHFSRAHQYDCHNLLQRLTANKLLTKAALGGHLLDIGAGPGTDFSLFPVIRVTTVDIAFAMCQRLKSLHHSYEAVCADAAALPFSNACFDSLYSNLALQWCPDFTVAVAEASRVLKPGGRGHFAMVCDGALPELEAMGFCVNHFAPASMMAAAFSDQDWCELSIDVVTETLYFDDLRTLLYSIKGVGASARHGAGQGKALRGRTDWLARMDDAERLRTPQGLPLSYQILYVSAVKRGANL</sequence>
<dbReference type="InterPro" id="IPR013216">
    <property type="entry name" value="Methyltransf_11"/>
</dbReference>
<keyword evidence="3" id="KW-1185">Reference proteome</keyword>
<proteinExistence type="predicted"/>
<dbReference type="eggNOG" id="COG2226">
    <property type="taxonomic scope" value="Bacteria"/>
</dbReference>
<evidence type="ECO:0000313" key="3">
    <source>
        <dbReference type="Proteomes" id="UP000009175"/>
    </source>
</evidence>
<evidence type="ECO:0000313" key="2">
    <source>
        <dbReference type="EMBL" id="ABL99647.1"/>
    </source>
</evidence>
<dbReference type="GO" id="GO:0008757">
    <property type="term" value="F:S-adenosylmethionine-dependent methyltransferase activity"/>
    <property type="evidence" value="ECO:0007669"/>
    <property type="project" value="InterPro"/>
</dbReference>
<feature type="domain" description="Methyltransferase type 11" evidence="1">
    <location>
        <begin position="42"/>
        <end position="128"/>
    </location>
</feature>
<dbReference type="GO" id="GO:0008425">
    <property type="term" value="F:2-methoxy-6-polyprenyl-1,4-benzoquinol methyltransferase activity"/>
    <property type="evidence" value="ECO:0007669"/>
    <property type="project" value="TreeGrafter"/>
</dbReference>
<organism evidence="2 3">
    <name type="scientific">Shewanella amazonensis (strain ATCC BAA-1098 / SB2B)</name>
    <dbReference type="NCBI Taxonomy" id="326297"/>
    <lineage>
        <taxon>Bacteria</taxon>
        <taxon>Pseudomonadati</taxon>
        <taxon>Pseudomonadota</taxon>
        <taxon>Gammaproteobacteria</taxon>
        <taxon>Alteromonadales</taxon>
        <taxon>Shewanellaceae</taxon>
        <taxon>Shewanella</taxon>
    </lineage>
</organism>
<dbReference type="Pfam" id="PF08241">
    <property type="entry name" value="Methyltransf_11"/>
    <property type="match status" value="1"/>
</dbReference>
<dbReference type="HOGENOM" id="CLU_046586_2_2_6"/>
<gene>
    <name evidence="2" type="ordered locus">Sama_1440</name>
</gene>
<dbReference type="SUPFAM" id="SSF53335">
    <property type="entry name" value="S-adenosyl-L-methionine-dependent methyltransferases"/>
    <property type="match status" value="1"/>
</dbReference>